<feature type="non-terminal residue" evidence="5">
    <location>
        <position position="1"/>
    </location>
</feature>
<dbReference type="InterPro" id="IPR025829">
    <property type="entry name" value="Zn_knuckle_CX2CX3GHX4C"/>
</dbReference>
<feature type="non-terminal residue" evidence="5">
    <location>
        <position position="162"/>
    </location>
</feature>
<evidence type="ECO:0000313" key="6">
    <source>
        <dbReference type="Proteomes" id="UP000001514"/>
    </source>
</evidence>
<evidence type="ECO:0000256" key="1">
    <source>
        <dbReference type="ARBA" id="ARBA00022723"/>
    </source>
</evidence>
<dbReference type="GO" id="GO:0061630">
    <property type="term" value="F:ubiquitin protein ligase activity"/>
    <property type="evidence" value="ECO:0007669"/>
    <property type="project" value="InterPro"/>
</dbReference>
<dbReference type="Gene3D" id="4.10.60.10">
    <property type="entry name" value="Zinc finger, CCHC-type"/>
    <property type="match status" value="1"/>
</dbReference>
<accession>D8T1S3</accession>
<dbReference type="InterPro" id="IPR033489">
    <property type="entry name" value="RBBP6"/>
</dbReference>
<dbReference type="InParanoid" id="D8T1S3"/>
<evidence type="ECO:0000256" key="2">
    <source>
        <dbReference type="ARBA" id="ARBA00022771"/>
    </source>
</evidence>
<evidence type="ECO:0000256" key="3">
    <source>
        <dbReference type="ARBA" id="ARBA00022833"/>
    </source>
</evidence>
<name>D8T1S3_SELML</name>
<dbReference type="STRING" id="88036.D8T1S3"/>
<gene>
    <name evidence="5" type="ORF">SELMODRAFT_44235</name>
</gene>
<dbReference type="SUPFAM" id="SSF57850">
    <property type="entry name" value="RING/U-box"/>
    <property type="match status" value="1"/>
</dbReference>
<dbReference type="Gene3D" id="3.30.40.10">
    <property type="entry name" value="Zinc/RING finger domain, C3HC4 (zinc finger)"/>
    <property type="match status" value="1"/>
</dbReference>
<dbReference type="InterPro" id="IPR013083">
    <property type="entry name" value="Znf_RING/FYVE/PHD"/>
</dbReference>
<dbReference type="HOGENOM" id="CLU_093366_0_0_1"/>
<sequence>GSSFQKKVPHQGYICHRCGVAGSHFIQHCPTNGDPSYDVKKMKMPSGIPRTMLVANPDGSYALPTGEAAAMQPNEDAFAKEIEGVIPSEPITDVPSELRCPLCQNALKDAVLTSKCCFKSYCDTCIRNVLLEKTTCVCGAKNIRADDLLPNKTLRETVDRLL</sequence>
<protein>
    <recommendedName>
        <fullName evidence="4">Zinc knuckle CX2CX3GHX4C domain-containing protein</fullName>
    </recommendedName>
</protein>
<keyword evidence="3" id="KW-0862">Zinc</keyword>
<dbReference type="GO" id="GO:0006397">
    <property type="term" value="P:mRNA processing"/>
    <property type="evidence" value="ECO:0007669"/>
    <property type="project" value="InterPro"/>
</dbReference>
<proteinExistence type="predicted"/>
<dbReference type="Proteomes" id="UP000001514">
    <property type="component" value="Unassembled WGS sequence"/>
</dbReference>
<evidence type="ECO:0000259" key="4">
    <source>
        <dbReference type="Pfam" id="PF13696"/>
    </source>
</evidence>
<evidence type="ECO:0000313" key="5">
    <source>
        <dbReference type="EMBL" id="EFJ09440.1"/>
    </source>
</evidence>
<dbReference type="CDD" id="cd16620">
    <property type="entry name" value="vRING-HC-C4C4_RBBP6"/>
    <property type="match status" value="1"/>
</dbReference>
<dbReference type="GO" id="GO:0008270">
    <property type="term" value="F:zinc ion binding"/>
    <property type="evidence" value="ECO:0007669"/>
    <property type="project" value="UniProtKB-KW"/>
</dbReference>
<keyword evidence="6" id="KW-1185">Reference proteome</keyword>
<dbReference type="PANTHER" id="PTHR15439">
    <property type="entry name" value="RETINOBLASTOMA-BINDING PROTEIN 6"/>
    <property type="match status" value="1"/>
</dbReference>
<keyword evidence="2" id="KW-0863">Zinc-finger</keyword>
<feature type="domain" description="Zinc knuckle CX2CX3GHX4C" evidence="4">
    <location>
        <begin position="11"/>
        <end position="31"/>
    </location>
</feature>
<dbReference type="AlphaFoldDB" id="D8T1S3"/>
<dbReference type="Pfam" id="PF13696">
    <property type="entry name" value="zf-CCHC_2"/>
    <property type="match status" value="1"/>
</dbReference>
<organism evidence="6">
    <name type="scientific">Selaginella moellendorffii</name>
    <name type="common">Spikemoss</name>
    <dbReference type="NCBI Taxonomy" id="88036"/>
    <lineage>
        <taxon>Eukaryota</taxon>
        <taxon>Viridiplantae</taxon>
        <taxon>Streptophyta</taxon>
        <taxon>Embryophyta</taxon>
        <taxon>Tracheophyta</taxon>
        <taxon>Lycopodiopsida</taxon>
        <taxon>Selaginellales</taxon>
        <taxon>Selaginellaceae</taxon>
        <taxon>Selaginella</taxon>
    </lineage>
</organism>
<dbReference type="Gramene" id="EFJ09440">
    <property type="protein sequence ID" value="EFJ09440"/>
    <property type="gene ID" value="SELMODRAFT_44235"/>
</dbReference>
<reference evidence="5 6" key="1">
    <citation type="journal article" date="2011" name="Science">
        <title>The Selaginella genome identifies genetic changes associated with the evolution of vascular plants.</title>
        <authorList>
            <person name="Banks J.A."/>
            <person name="Nishiyama T."/>
            <person name="Hasebe M."/>
            <person name="Bowman J.L."/>
            <person name="Gribskov M."/>
            <person name="dePamphilis C."/>
            <person name="Albert V.A."/>
            <person name="Aono N."/>
            <person name="Aoyama T."/>
            <person name="Ambrose B.A."/>
            <person name="Ashton N.W."/>
            <person name="Axtell M.J."/>
            <person name="Barker E."/>
            <person name="Barker M.S."/>
            <person name="Bennetzen J.L."/>
            <person name="Bonawitz N.D."/>
            <person name="Chapple C."/>
            <person name="Cheng C."/>
            <person name="Correa L.G."/>
            <person name="Dacre M."/>
            <person name="DeBarry J."/>
            <person name="Dreyer I."/>
            <person name="Elias M."/>
            <person name="Engstrom E.M."/>
            <person name="Estelle M."/>
            <person name="Feng L."/>
            <person name="Finet C."/>
            <person name="Floyd S.K."/>
            <person name="Frommer W.B."/>
            <person name="Fujita T."/>
            <person name="Gramzow L."/>
            <person name="Gutensohn M."/>
            <person name="Harholt J."/>
            <person name="Hattori M."/>
            <person name="Heyl A."/>
            <person name="Hirai T."/>
            <person name="Hiwatashi Y."/>
            <person name="Ishikawa M."/>
            <person name="Iwata M."/>
            <person name="Karol K.G."/>
            <person name="Koehler B."/>
            <person name="Kolukisaoglu U."/>
            <person name="Kubo M."/>
            <person name="Kurata T."/>
            <person name="Lalonde S."/>
            <person name="Li K."/>
            <person name="Li Y."/>
            <person name="Litt A."/>
            <person name="Lyons E."/>
            <person name="Manning G."/>
            <person name="Maruyama T."/>
            <person name="Michael T.P."/>
            <person name="Mikami K."/>
            <person name="Miyazaki S."/>
            <person name="Morinaga S."/>
            <person name="Murata T."/>
            <person name="Mueller-Roeber B."/>
            <person name="Nelson D.R."/>
            <person name="Obara M."/>
            <person name="Oguri Y."/>
            <person name="Olmstead R.G."/>
            <person name="Onodera N."/>
            <person name="Petersen B.L."/>
            <person name="Pils B."/>
            <person name="Prigge M."/>
            <person name="Rensing S.A."/>
            <person name="Riano-Pachon D.M."/>
            <person name="Roberts A.W."/>
            <person name="Sato Y."/>
            <person name="Scheller H.V."/>
            <person name="Schulz B."/>
            <person name="Schulz C."/>
            <person name="Shakirov E.V."/>
            <person name="Shibagaki N."/>
            <person name="Shinohara N."/>
            <person name="Shippen D.E."/>
            <person name="Soerensen I."/>
            <person name="Sotooka R."/>
            <person name="Sugimoto N."/>
            <person name="Sugita M."/>
            <person name="Sumikawa N."/>
            <person name="Tanurdzic M."/>
            <person name="Theissen G."/>
            <person name="Ulvskov P."/>
            <person name="Wakazuki S."/>
            <person name="Weng J.K."/>
            <person name="Willats W.W."/>
            <person name="Wipf D."/>
            <person name="Wolf P.G."/>
            <person name="Yang L."/>
            <person name="Zimmer A.D."/>
            <person name="Zhu Q."/>
            <person name="Mitros T."/>
            <person name="Hellsten U."/>
            <person name="Loque D."/>
            <person name="Otillar R."/>
            <person name="Salamov A."/>
            <person name="Schmutz J."/>
            <person name="Shapiro H."/>
            <person name="Lindquist E."/>
            <person name="Lucas S."/>
            <person name="Rokhsar D."/>
            <person name="Grigoriev I.V."/>
        </authorList>
    </citation>
    <scope>NUCLEOTIDE SEQUENCE [LARGE SCALE GENOMIC DNA]</scope>
</reference>
<keyword evidence="1" id="KW-0479">Metal-binding</keyword>
<dbReference type="PANTHER" id="PTHR15439:SF0">
    <property type="entry name" value="CELL DIVISION CYCLE AND APOPTOSIS REGULATOR PROTEIN 1-RELATED"/>
    <property type="match status" value="1"/>
</dbReference>
<dbReference type="KEGG" id="smo:SELMODRAFT_44235"/>
<dbReference type="eggNOG" id="KOG0314">
    <property type="taxonomic scope" value="Eukaryota"/>
</dbReference>
<dbReference type="EMBL" id="GL377663">
    <property type="protein sequence ID" value="EFJ09440.1"/>
    <property type="molecule type" value="Genomic_DNA"/>
</dbReference>
<dbReference type="GO" id="GO:0016567">
    <property type="term" value="P:protein ubiquitination"/>
    <property type="evidence" value="ECO:0007669"/>
    <property type="project" value="InterPro"/>
</dbReference>
<dbReference type="OMA" id="HYINSCA"/>